<dbReference type="Proteomes" id="UP000233786">
    <property type="component" value="Unassembled WGS sequence"/>
</dbReference>
<proteinExistence type="predicted"/>
<comment type="caution">
    <text evidence="1">The sequence shown here is derived from an EMBL/GenBank/DDBJ whole genome shotgun (WGS) entry which is preliminary data.</text>
</comment>
<evidence type="ECO:0000313" key="2">
    <source>
        <dbReference type="Proteomes" id="UP000233786"/>
    </source>
</evidence>
<dbReference type="EMBL" id="PJNB01000001">
    <property type="protein sequence ID" value="PKW18543.1"/>
    <property type="molecule type" value="Genomic_DNA"/>
</dbReference>
<name>A0A2N3Y6M8_SACSN</name>
<accession>A0A2N3Y6M8</accession>
<gene>
    <name evidence="1" type="ORF">A8926_6638</name>
</gene>
<keyword evidence="2" id="KW-1185">Reference proteome</keyword>
<organism evidence="1 2">
    <name type="scientific">Saccharopolyspora spinosa</name>
    <dbReference type="NCBI Taxonomy" id="60894"/>
    <lineage>
        <taxon>Bacteria</taxon>
        <taxon>Bacillati</taxon>
        <taxon>Actinomycetota</taxon>
        <taxon>Actinomycetes</taxon>
        <taxon>Pseudonocardiales</taxon>
        <taxon>Pseudonocardiaceae</taxon>
        <taxon>Saccharopolyspora</taxon>
    </lineage>
</organism>
<evidence type="ECO:0000313" key="1">
    <source>
        <dbReference type="EMBL" id="PKW18543.1"/>
    </source>
</evidence>
<reference evidence="1" key="1">
    <citation type="submission" date="2017-12" db="EMBL/GenBank/DDBJ databases">
        <title>Sequencing the genomes of 1000 Actinobacteria strains.</title>
        <authorList>
            <person name="Klenk H.-P."/>
        </authorList>
    </citation>
    <scope>NUCLEOTIDE SEQUENCE [LARGE SCALE GENOMIC DNA]</scope>
    <source>
        <strain evidence="1">DSM 44228</strain>
    </source>
</reference>
<protein>
    <submittedName>
        <fullName evidence="1">Uncharacterized protein</fullName>
    </submittedName>
</protein>
<dbReference type="AlphaFoldDB" id="A0A2N3Y6M8"/>
<sequence>MTGTEHSLSTPKASYRITKPEPVQLVPGESKQQLTITIENRTSSTITCSDLTITLPAGDGETDLVPTNAAEFVGVRLPLKWKRLASPKPPVFTVKPDPLKQGQIPGHKSIQVTLHTISVNGQAGSAIVDVKGTIDGVTVSDSLPVAKFSGGFVFGNFKPDRMATTPYQDVTVSWTCEKRQPGQTLTLRWTGSADIDVSTDHAKMVSIQRDSAFDLTVTEKTKNGQVTASMRTFVTVSQPHLAVQNLTVLGDTELLLEPHVRVPLAPEPIVTERTDTYTAETDGLLFGSVQTFSATATADLTVEVTPAEGSSHTTRVRAVGGHDELFEPGPPIAVAVPAGSKVKISWSLKDTQPVPDIQAFATELQWQPIGVGTLVRSS</sequence>